<sequence>MASQYADASDKNPDIKESHDLIASDRVEGTKVYSLRGEHIGHIERVLLEKRSGKVSYAVLAFGGFMGMGHEHYPLPWSKLDYDEDLNGYSVDVNKEQLEGAPKYHDDDDFIWTPERGRQVYDYYGIAPYWV</sequence>
<dbReference type="Gene3D" id="2.30.30.240">
    <property type="entry name" value="PRC-barrel domain"/>
    <property type="match status" value="1"/>
</dbReference>
<dbReference type="EMBL" id="CP118246">
    <property type="protein sequence ID" value="WDR02830.1"/>
    <property type="molecule type" value="Genomic_DNA"/>
</dbReference>
<protein>
    <submittedName>
        <fullName evidence="2">PRC-barrel domain-containing protein</fullName>
    </submittedName>
</protein>
<evidence type="ECO:0000313" key="3">
    <source>
        <dbReference type="Proteomes" id="UP001220530"/>
    </source>
</evidence>
<dbReference type="PANTHER" id="PTHR36505:SF1">
    <property type="entry name" value="BLR1072 PROTEIN"/>
    <property type="match status" value="1"/>
</dbReference>
<reference evidence="2 3" key="1">
    <citation type="submission" date="2023-02" db="EMBL/GenBank/DDBJ databases">
        <title>Devosia algicola sp. nov., isolated from the phycosphere of marine algae.</title>
        <authorList>
            <person name="Kim J.M."/>
            <person name="Lee J.K."/>
            <person name="Choi B.J."/>
            <person name="Bayburt H."/>
            <person name="Jeon C.O."/>
        </authorList>
    </citation>
    <scope>NUCLEOTIDE SEQUENCE [LARGE SCALE GENOMIC DNA]</scope>
    <source>
        <strain evidence="2 3">G20-9</strain>
    </source>
</reference>
<dbReference type="InterPro" id="IPR011033">
    <property type="entry name" value="PRC_barrel-like_sf"/>
</dbReference>
<evidence type="ECO:0000259" key="1">
    <source>
        <dbReference type="Pfam" id="PF05239"/>
    </source>
</evidence>
<dbReference type="SUPFAM" id="SSF50346">
    <property type="entry name" value="PRC-barrel domain"/>
    <property type="match status" value="1"/>
</dbReference>
<dbReference type="Pfam" id="PF05239">
    <property type="entry name" value="PRC"/>
    <property type="match status" value="1"/>
</dbReference>
<accession>A0ABY7YP33</accession>
<keyword evidence="3" id="KW-1185">Reference proteome</keyword>
<dbReference type="PANTHER" id="PTHR36505">
    <property type="entry name" value="BLR1072 PROTEIN"/>
    <property type="match status" value="1"/>
</dbReference>
<proteinExistence type="predicted"/>
<feature type="domain" description="PRC-barrel" evidence="1">
    <location>
        <begin position="21"/>
        <end position="98"/>
    </location>
</feature>
<name>A0ABY7YP33_9HYPH</name>
<dbReference type="Proteomes" id="UP001220530">
    <property type="component" value="Chromosome"/>
</dbReference>
<dbReference type="InterPro" id="IPR027275">
    <property type="entry name" value="PRC-brl_dom"/>
</dbReference>
<gene>
    <name evidence="2" type="ORF">PSQ19_00940</name>
</gene>
<organism evidence="2 3">
    <name type="scientific">Devosia algicola</name>
    <dbReference type="NCBI Taxonomy" id="3026418"/>
    <lineage>
        <taxon>Bacteria</taxon>
        <taxon>Pseudomonadati</taxon>
        <taxon>Pseudomonadota</taxon>
        <taxon>Alphaproteobacteria</taxon>
        <taxon>Hyphomicrobiales</taxon>
        <taxon>Devosiaceae</taxon>
        <taxon>Devosia</taxon>
    </lineage>
</organism>
<evidence type="ECO:0000313" key="2">
    <source>
        <dbReference type="EMBL" id="WDR02830.1"/>
    </source>
</evidence>
<dbReference type="RefSeq" id="WP_282219232.1">
    <property type="nucleotide sequence ID" value="NZ_CP118246.1"/>
</dbReference>